<accession>M3ASU9</accession>
<dbReference type="AlphaFoldDB" id="M3ASU9"/>
<dbReference type="InterPro" id="IPR039197">
    <property type="entry name" value="Mrs1/Cce1"/>
</dbReference>
<name>M3ASU9_SPHMS</name>
<dbReference type="Proteomes" id="UP000016931">
    <property type="component" value="Unassembled WGS sequence"/>
</dbReference>
<dbReference type="Pfam" id="PF09159">
    <property type="entry name" value="Ydc2-catalyt"/>
    <property type="match status" value="1"/>
</dbReference>
<dbReference type="PANTHER" id="PTHR28072:SF1">
    <property type="entry name" value="CRUCIFORM CUTTING ENDONUCLEASE 1, MITOCHONDRIAL-RELATED"/>
    <property type="match status" value="1"/>
</dbReference>
<dbReference type="Gene3D" id="3.30.420.10">
    <property type="entry name" value="Ribonuclease H-like superfamily/Ribonuclease H"/>
    <property type="match status" value="1"/>
</dbReference>
<dbReference type="InterPro" id="IPR012337">
    <property type="entry name" value="RNaseH-like_sf"/>
</dbReference>
<keyword evidence="4" id="KW-1185">Reference proteome</keyword>
<evidence type="ECO:0000256" key="1">
    <source>
        <dbReference type="SAM" id="MobiDB-lite"/>
    </source>
</evidence>
<dbReference type="EMBL" id="KB456271">
    <property type="protein sequence ID" value="EMF08584.1"/>
    <property type="molecule type" value="Genomic_DNA"/>
</dbReference>
<sequence length="344" mass="37994">MTSLRNLDHLKAWQFRYWALLTGMTPSGRKAELQHALTRGLEAASLKKINTSSTTGRRVVSVDMGIRNLAYCVVDVQPRSRTSHTPRPVKVTHWLRRDLLNPAASIVAPFTDNEARHEDEEAAQKKGKPPADSEAFTPPQLSKTAYNVVTGLLSHKPDEILIERQRFRSGSASAILEWTIRVNMLESMLWASLETLRASSSSDTFFPEVLAIPPRRVAEFWLSDQTLPLSPPVDIFDQGQKLADVTAPSSKARKARAKIEKKDKVALVKKWATEPVSGSGVNLVFEGQAAGIAEAFKLETSRGAKQIAGGKLDDLADCLLQAVAHLRWEENKIAIGEILRKTGT</sequence>
<feature type="domain" description="Mitochondrial resolvase Ydc2 catalytic" evidence="2">
    <location>
        <begin position="59"/>
        <end position="332"/>
    </location>
</feature>
<dbReference type="OMA" id="GITWLEW"/>
<dbReference type="GO" id="GO:0004520">
    <property type="term" value="F:DNA endonuclease activity"/>
    <property type="evidence" value="ECO:0007669"/>
    <property type="project" value="TreeGrafter"/>
</dbReference>
<dbReference type="GO" id="GO:0000402">
    <property type="term" value="F:crossed form four-way junction DNA binding"/>
    <property type="evidence" value="ECO:0007669"/>
    <property type="project" value="TreeGrafter"/>
</dbReference>
<dbReference type="InterPro" id="IPR015242">
    <property type="entry name" value="Ydc2_cat"/>
</dbReference>
<evidence type="ECO:0000313" key="4">
    <source>
        <dbReference type="Proteomes" id="UP000016931"/>
    </source>
</evidence>
<dbReference type="HOGENOM" id="CLU_042191_0_0_1"/>
<dbReference type="eggNOG" id="ENOG502S4DK">
    <property type="taxonomic scope" value="Eukaryota"/>
</dbReference>
<protein>
    <submittedName>
        <fullName evidence="3">Mitochondrial resolvase Ydc2</fullName>
    </submittedName>
</protein>
<dbReference type="GO" id="GO:0005739">
    <property type="term" value="C:mitochondrion"/>
    <property type="evidence" value="ECO:0007669"/>
    <property type="project" value="TreeGrafter"/>
</dbReference>
<dbReference type="PANTHER" id="PTHR28072">
    <property type="entry name" value="CRUCIFORM CUTTING ENDONUCLEASE 1, MITOCHONDRIAL-RELATED"/>
    <property type="match status" value="1"/>
</dbReference>
<dbReference type="GO" id="GO:0000403">
    <property type="term" value="F:Y-form DNA binding"/>
    <property type="evidence" value="ECO:0007669"/>
    <property type="project" value="TreeGrafter"/>
</dbReference>
<dbReference type="RefSeq" id="XP_016756705.1">
    <property type="nucleotide sequence ID" value="XM_016907847.1"/>
</dbReference>
<feature type="compositionally biased region" description="Basic and acidic residues" evidence="1">
    <location>
        <begin position="113"/>
        <end position="124"/>
    </location>
</feature>
<dbReference type="GO" id="GO:0070336">
    <property type="term" value="F:flap-structured DNA binding"/>
    <property type="evidence" value="ECO:0007669"/>
    <property type="project" value="TreeGrafter"/>
</dbReference>
<dbReference type="STRING" id="692275.M3ASU9"/>
<organism evidence="3 4">
    <name type="scientific">Sphaerulina musiva (strain SO2202)</name>
    <name type="common">Poplar stem canker fungus</name>
    <name type="synonym">Septoria musiva</name>
    <dbReference type="NCBI Taxonomy" id="692275"/>
    <lineage>
        <taxon>Eukaryota</taxon>
        <taxon>Fungi</taxon>
        <taxon>Dikarya</taxon>
        <taxon>Ascomycota</taxon>
        <taxon>Pezizomycotina</taxon>
        <taxon>Dothideomycetes</taxon>
        <taxon>Dothideomycetidae</taxon>
        <taxon>Mycosphaerellales</taxon>
        <taxon>Mycosphaerellaceae</taxon>
        <taxon>Sphaerulina</taxon>
    </lineage>
</organism>
<feature type="region of interest" description="Disordered" evidence="1">
    <location>
        <begin position="111"/>
        <end position="140"/>
    </location>
</feature>
<dbReference type="SUPFAM" id="SSF53098">
    <property type="entry name" value="Ribonuclease H-like"/>
    <property type="match status" value="1"/>
</dbReference>
<dbReference type="CDD" id="cd16963">
    <property type="entry name" value="CCE1"/>
    <property type="match status" value="1"/>
</dbReference>
<reference evidence="3 4" key="1">
    <citation type="journal article" date="2012" name="PLoS Pathog.">
        <title>Diverse lifestyles and strategies of plant pathogenesis encoded in the genomes of eighteen Dothideomycetes fungi.</title>
        <authorList>
            <person name="Ohm R.A."/>
            <person name="Feau N."/>
            <person name="Henrissat B."/>
            <person name="Schoch C.L."/>
            <person name="Horwitz B.A."/>
            <person name="Barry K.W."/>
            <person name="Condon B.J."/>
            <person name="Copeland A.C."/>
            <person name="Dhillon B."/>
            <person name="Glaser F."/>
            <person name="Hesse C.N."/>
            <person name="Kosti I."/>
            <person name="LaButti K."/>
            <person name="Lindquist E.A."/>
            <person name="Lucas S."/>
            <person name="Salamov A.A."/>
            <person name="Bradshaw R.E."/>
            <person name="Ciuffetti L."/>
            <person name="Hamelin R.C."/>
            <person name="Kema G.H.J."/>
            <person name="Lawrence C."/>
            <person name="Scott J.A."/>
            <person name="Spatafora J.W."/>
            <person name="Turgeon B.G."/>
            <person name="de Wit P.J.G.M."/>
            <person name="Zhong S."/>
            <person name="Goodwin S.B."/>
            <person name="Grigoriev I.V."/>
        </authorList>
    </citation>
    <scope>NUCLEOTIDE SEQUENCE [LARGE SCALE GENOMIC DNA]</scope>
    <source>
        <strain evidence="3 4">SO2202</strain>
    </source>
</reference>
<dbReference type="InterPro" id="IPR036397">
    <property type="entry name" value="RNaseH_sf"/>
</dbReference>
<gene>
    <name evidence="3" type="ORF">SEPMUDRAFT_159436</name>
</gene>
<dbReference type="GeneID" id="27904984"/>
<proteinExistence type="predicted"/>
<dbReference type="OrthoDB" id="5552842at2759"/>
<evidence type="ECO:0000313" key="3">
    <source>
        <dbReference type="EMBL" id="EMF08584.1"/>
    </source>
</evidence>
<evidence type="ECO:0000259" key="2">
    <source>
        <dbReference type="Pfam" id="PF09159"/>
    </source>
</evidence>